<dbReference type="AlphaFoldDB" id="R4ITZ3"/>
<proteinExistence type="predicted"/>
<keyword evidence="2" id="KW-0496">Mitochondrion</keyword>
<evidence type="ECO:0000313" key="2">
    <source>
        <dbReference type="EMBL" id="AGC78975.1"/>
    </source>
</evidence>
<accession>R4ITZ3</accession>
<keyword evidence="1" id="KW-1133">Transmembrane helix</keyword>
<evidence type="ECO:0000256" key="1">
    <source>
        <dbReference type="SAM" id="Phobius"/>
    </source>
</evidence>
<feature type="transmembrane region" description="Helical" evidence="1">
    <location>
        <begin position="12"/>
        <end position="39"/>
    </location>
</feature>
<geneLocation type="mitochondrion" evidence="2"/>
<keyword evidence="1" id="KW-0812">Transmembrane</keyword>
<organism evidence="2">
    <name type="scientific">Vicia faba</name>
    <name type="common">Broad bean</name>
    <name type="synonym">Faba vulgaris</name>
    <dbReference type="NCBI Taxonomy" id="3906"/>
    <lineage>
        <taxon>Eukaryota</taxon>
        <taxon>Viridiplantae</taxon>
        <taxon>Streptophyta</taxon>
        <taxon>Embryophyta</taxon>
        <taxon>Tracheophyta</taxon>
        <taxon>Spermatophyta</taxon>
        <taxon>Magnoliopsida</taxon>
        <taxon>eudicotyledons</taxon>
        <taxon>Gunneridae</taxon>
        <taxon>Pentapetalae</taxon>
        <taxon>rosids</taxon>
        <taxon>fabids</taxon>
        <taxon>Fabales</taxon>
        <taxon>Fabaceae</taxon>
        <taxon>Papilionoideae</taxon>
        <taxon>50 kb inversion clade</taxon>
        <taxon>NPAAA clade</taxon>
        <taxon>Hologalegina</taxon>
        <taxon>IRL clade</taxon>
        <taxon>Fabeae</taxon>
        <taxon>Vicia</taxon>
    </lineage>
</organism>
<reference evidence="2" key="1">
    <citation type="journal article" date="2013" name="Front. Plant Sci.">
        <title>Mitochondrial Genome Sequence of the Legume Vicia faba.</title>
        <authorList>
            <person name="Negruk V."/>
        </authorList>
    </citation>
    <scope>NUCLEOTIDE SEQUENCE</scope>
</reference>
<keyword evidence="1" id="KW-0472">Membrane</keyword>
<dbReference type="EMBL" id="KC189947">
    <property type="protein sequence ID" value="AGC78975.1"/>
    <property type="molecule type" value="Genomic_DNA"/>
</dbReference>
<sequence>MESDSSTTYLSAMHLSSVFLAAILLNLDSCSSFFFSLYARNRTHSTSNFMGWAYFSSFLSFFDFEEDPTNRLLSTSSAYSYRTLFLPNQNRLVLCPLSLSW</sequence>
<name>R4ITZ3_VICFA</name>
<protein>
    <submittedName>
        <fullName evidence="2">Uncharacterized protein</fullName>
    </submittedName>
</protein>